<name>A0A8H2K1Z4_ACIRA</name>
<dbReference type="Pfam" id="PF03929">
    <property type="entry name" value="PepSY_TM"/>
    <property type="match status" value="1"/>
</dbReference>
<dbReference type="EMBL" id="VFBM01000004">
    <property type="protein sequence ID" value="TNX92543.1"/>
    <property type="molecule type" value="Genomic_DNA"/>
</dbReference>
<keyword evidence="1" id="KW-0472">Membrane</keyword>
<dbReference type="InterPro" id="IPR005625">
    <property type="entry name" value="PepSY-ass_TM"/>
</dbReference>
<dbReference type="Proteomes" id="UP000314285">
    <property type="component" value="Unassembled WGS sequence"/>
</dbReference>
<evidence type="ECO:0000313" key="2">
    <source>
        <dbReference type="EMBL" id="TNX92543.1"/>
    </source>
</evidence>
<feature type="transmembrane region" description="Helical" evidence="1">
    <location>
        <begin position="185"/>
        <end position="205"/>
    </location>
</feature>
<feature type="transmembrane region" description="Helical" evidence="1">
    <location>
        <begin position="12"/>
        <end position="29"/>
    </location>
</feature>
<protein>
    <submittedName>
        <fullName evidence="2">PepSY domain-containing protein</fullName>
    </submittedName>
</protein>
<dbReference type="RefSeq" id="WP_034675958.1">
    <property type="nucleotide sequence ID" value="NZ_CP027365.1"/>
</dbReference>
<evidence type="ECO:0000313" key="3">
    <source>
        <dbReference type="Proteomes" id="UP000314285"/>
    </source>
</evidence>
<feature type="transmembrane region" description="Helical" evidence="1">
    <location>
        <begin position="353"/>
        <end position="373"/>
    </location>
</feature>
<comment type="caution">
    <text evidence="2">The sequence shown here is derived from an EMBL/GenBank/DDBJ whole genome shotgun (WGS) entry which is preliminary data.</text>
</comment>
<keyword evidence="1" id="KW-0812">Transmembrane</keyword>
<dbReference type="PANTHER" id="PTHR34219:SF1">
    <property type="entry name" value="PEPSY DOMAIN-CONTAINING PROTEIN"/>
    <property type="match status" value="1"/>
</dbReference>
<feature type="transmembrane region" description="Helical" evidence="1">
    <location>
        <begin position="144"/>
        <end position="165"/>
    </location>
</feature>
<evidence type="ECO:0000256" key="1">
    <source>
        <dbReference type="SAM" id="Phobius"/>
    </source>
</evidence>
<feature type="transmembrane region" description="Helical" evidence="1">
    <location>
        <begin position="403"/>
        <end position="436"/>
    </location>
</feature>
<accession>A0A8H2K1Z4</accession>
<dbReference type="AlphaFoldDB" id="A0A8H2K1Z4"/>
<gene>
    <name evidence="2" type="ORF">FHY67_07240</name>
</gene>
<keyword evidence="1" id="KW-1133">Transmembrane helix</keyword>
<sequence length="444" mass="51272">MLKLLHNQLGILIAPFIFIASLTGLLYGLTPQLESFIYKEQLSALHSPNHKTQPLSQQVAAASTVLPHDAKIFAVRTPQTSEHTTRILYQVRDNPDTVKAIFINPYTLKIQGELPVYGTSGVLPLRTFLDQLHRSLLLGEYGRIYSEFAASWLGLFALTGLIQWWSYRKKNKSIHSRHSLIKWHYIFGLTVLPMLFFFSITGLTWSKWSGANIAQLRHLLNSDTPTLYLALNPKTMNVTNPHAEHYMQMDISGQHLSTKLNFKDFDRIVELAHQNGLNAQALQIKPSYQKDRAWSIEEMNHRWPIQIDALAVDMSTQHIIDHLRFSDFPLSAKLTRWGVDLHIGVLFGWLNQVLLVLSAAIILLVLIFSYRAWWTYQRPLDTLRKFNQGLWQQWKNCNQFQKIIYISILFGLYFLLPVWTISVVLLQLTATVFHYLSLKKSHKN</sequence>
<organism evidence="2 3">
    <name type="scientific">Acinetobacter radioresistens</name>
    <dbReference type="NCBI Taxonomy" id="40216"/>
    <lineage>
        <taxon>Bacteria</taxon>
        <taxon>Pseudomonadati</taxon>
        <taxon>Pseudomonadota</taxon>
        <taxon>Gammaproteobacteria</taxon>
        <taxon>Moraxellales</taxon>
        <taxon>Moraxellaceae</taxon>
        <taxon>Acinetobacter</taxon>
    </lineage>
</organism>
<reference evidence="2 3" key="1">
    <citation type="submission" date="2019-06" db="EMBL/GenBank/DDBJ databases">
        <title>Genome of Acinetobacter radioresistens APH1, a phenol degrading strain.</title>
        <authorList>
            <person name="Liu Y."/>
        </authorList>
    </citation>
    <scope>NUCLEOTIDE SEQUENCE [LARGE SCALE GENOMIC DNA]</scope>
    <source>
        <strain evidence="2 3">APH1</strain>
    </source>
</reference>
<proteinExistence type="predicted"/>
<dbReference type="PANTHER" id="PTHR34219">
    <property type="entry name" value="IRON-REGULATED INNER MEMBRANE PROTEIN-RELATED"/>
    <property type="match status" value="1"/>
</dbReference>